<dbReference type="PANTHER" id="PTHR48011">
    <property type="entry name" value="CCR4-NOT TRANSCRIPTIONAL COMPLEX SUBUNIT CAF120-RELATED"/>
    <property type="match status" value="1"/>
</dbReference>
<dbReference type="PANTHER" id="PTHR48011:SF51">
    <property type="entry name" value="PROTEIN KINASE SUPERFAMILY PROTEIN"/>
    <property type="match status" value="1"/>
</dbReference>
<dbReference type="InterPro" id="IPR008271">
    <property type="entry name" value="Ser/Thr_kinase_AS"/>
</dbReference>
<dbReference type="Pfam" id="PF00069">
    <property type="entry name" value="Pkinase"/>
    <property type="match status" value="1"/>
</dbReference>
<dbReference type="PROSITE" id="PS00108">
    <property type="entry name" value="PROTEIN_KINASE_ST"/>
    <property type="match status" value="1"/>
</dbReference>
<reference evidence="2" key="1">
    <citation type="submission" date="2023-10" db="EMBL/GenBank/DDBJ databases">
        <title>Genome assemblies of two species of porcelain crab, Petrolisthes cinctipes and Petrolisthes manimaculis (Anomura: Porcellanidae).</title>
        <authorList>
            <person name="Angst P."/>
        </authorList>
    </citation>
    <scope>NUCLEOTIDE SEQUENCE</scope>
    <source>
        <strain evidence="2">PB745_01</strain>
        <tissue evidence="2">Gill</tissue>
    </source>
</reference>
<evidence type="ECO:0000313" key="3">
    <source>
        <dbReference type="Proteomes" id="UP001286313"/>
    </source>
</evidence>
<evidence type="ECO:0000313" key="2">
    <source>
        <dbReference type="EMBL" id="KAK3876105.1"/>
    </source>
</evidence>
<dbReference type="Proteomes" id="UP001286313">
    <property type="component" value="Unassembled WGS sequence"/>
</dbReference>
<dbReference type="SUPFAM" id="SSF56112">
    <property type="entry name" value="Protein kinase-like (PK-like)"/>
    <property type="match status" value="1"/>
</dbReference>
<name>A0AAE1FL06_PETCI</name>
<dbReference type="InterPro" id="IPR000719">
    <property type="entry name" value="Prot_kinase_dom"/>
</dbReference>
<keyword evidence="3" id="KW-1185">Reference proteome</keyword>
<evidence type="ECO:0000259" key="1">
    <source>
        <dbReference type="PROSITE" id="PS50011"/>
    </source>
</evidence>
<dbReference type="PROSITE" id="PS50011">
    <property type="entry name" value="PROTEIN_KINASE_DOM"/>
    <property type="match status" value="1"/>
</dbReference>
<sequence length="194" mass="21717">MEGVPCLLGISLKPLALVTTFHGPLTLNQALKSETTPPMLLMRSLQQVVNIVSGFHARSLIHNDIKSNNILLCLMDEAPWVRSTVIDLGAVTLKGGQPYKGMGFRWKDYPFSSPELVTGGQVTEASDVYSLGWLLKEVLLRFPTSSPIRKKMKGDVMRCLDHNRNLRPSLTDLQTLLAMIDDNDELMQQTNQRR</sequence>
<dbReference type="GO" id="GO:0005524">
    <property type="term" value="F:ATP binding"/>
    <property type="evidence" value="ECO:0007669"/>
    <property type="project" value="InterPro"/>
</dbReference>
<organism evidence="2 3">
    <name type="scientific">Petrolisthes cinctipes</name>
    <name type="common">Flat porcelain crab</name>
    <dbReference type="NCBI Taxonomy" id="88211"/>
    <lineage>
        <taxon>Eukaryota</taxon>
        <taxon>Metazoa</taxon>
        <taxon>Ecdysozoa</taxon>
        <taxon>Arthropoda</taxon>
        <taxon>Crustacea</taxon>
        <taxon>Multicrustacea</taxon>
        <taxon>Malacostraca</taxon>
        <taxon>Eumalacostraca</taxon>
        <taxon>Eucarida</taxon>
        <taxon>Decapoda</taxon>
        <taxon>Pleocyemata</taxon>
        <taxon>Anomura</taxon>
        <taxon>Galatheoidea</taxon>
        <taxon>Porcellanidae</taxon>
        <taxon>Petrolisthes</taxon>
    </lineage>
</organism>
<dbReference type="Gene3D" id="1.10.510.10">
    <property type="entry name" value="Transferase(Phosphotransferase) domain 1"/>
    <property type="match status" value="1"/>
</dbReference>
<dbReference type="AlphaFoldDB" id="A0AAE1FL06"/>
<dbReference type="EMBL" id="JAWQEG010001873">
    <property type="protein sequence ID" value="KAK3876105.1"/>
    <property type="molecule type" value="Genomic_DNA"/>
</dbReference>
<dbReference type="GO" id="GO:0007165">
    <property type="term" value="P:signal transduction"/>
    <property type="evidence" value="ECO:0007669"/>
    <property type="project" value="TreeGrafter"/>
</dbReference>
<dbReference type="GO" id="GO:0004672">
    <property type="term" value="F:protein kinase activity"/>
    <property type="evidence" value="ECO:0007669"/>
    <property type="project" value="InterPro"/>
</dbReference>
<protein>
    <recommendedName>
        <fullName evidence="1">Protein kinase domain-containing protein</fullName>
    </recommendedName>
</protein>
<accession>A0AAE1FL06</accession>
<feature type="domain" description="Protein kinase" evidence="1">
    <location>
        <begin position="1"/>
        <end position="194"/>
    </location>
</feature>
<gene>
    <name evidence="2" type="ORF">Pcinc_019082</name>
</gene>
<dbReference type="InterPro" id="IPR052751">
    <property type="entry name" value="Plant_MAPKKK"/>
</dbReference>
<dbReference type="InterPro" id="IPR011009">
    <property type="entry name" value="Kinase-like_dom_sf"/>
</dbReference>
<proteinExistence type="predicted"/>
<comment type="caution">
    <text evidence="2">The sequence shown here is derived from an EMBL/GenBank/DDBJ whole genome shotgun (WGS) entry which is preliminary data.</text>
</comment>